<accession>A0A0B6ZMV0</accession>
<proteinExistence type="predicted"/>
<dbReference type="EMBL" id="HACG01022998">
    <property type="protein sequence ID" value="CEK69863.1"/>
    <property type="molecule type" value="Transcribed_RNA"/>
</dbReference>
<organism evidence="2">
    <name type="scientific">Arion vulgaris</name>
    <dbReference type="NCBI Taxonomy" id="1028688"/>
    <lineage>
        <taxon>Eukaryota</taxon>
        <taxon>Metazoa</taxon>
        <taxon>Spiralia</taxon>
        <taxon>Lophotrochozoa</taxon>
        <taxon>Mollusca</taxon>
        <taxon>Gastropoda</taxon>
        <taxon>Heterobranchia</taxon>
        <taxon>Euthyneura</taxon>
        <taxon>Panpulmonata</taxon>
        <taxon>Eupulmonata</taxon>
        <taxon>Stylommatophora</taxon>
        <taxon>Helicina</taxon>
        <taxon>Arionoidea</taxon>
        <taxon>Arionidae</taxon>
        <taxon>Arion</taxon>
    </lineage>
</organism>
<sequence length="134" mass="15822">STDTQSPLPETYVQRLQRQQYKFQHNLLLHDNTVIKKPQESQQDNNDEDENSDSQHIYFDATKFRAVNRGRDTKQDPLSTESEAQETSIYQQPPQANFDDFELPSRDKDLVMSHLPQYNQSELDLMKELENEMM</sequence>
<dbReference type="AlphaFoldDB" id="A0A0B6ZMV0"/>
<evidence type="ECO:0000256" key="1">
    <source>
        <dbReference type="SAM" id="MobiDB-lite"/>
    </source>
</evidence>
<feature type="compositionally biased region" description="Polar residues" evidence="1">
    <location>
        <begin position="76"/>
        <end position="95"/>
    </location>
</feature>
<evidence type="ECO:0000313" key="2">
    <source>
        <dbReference type="EMBL" id="CEK69863.1"/>
    </source>
</evidence>
<gene>
    <name evidence="2" type="primary">ORF71925</name>
</gene>
<reference evidence="2" key="1">
    <citation type="submission" date="2014-12" db="EMBL/GenBank/DDBJ databases">
        <title>Insight into the proteome of Arion vulgaris.</title>
        <authorList>
            <person name="Aradska J."/>
            <person name="Bulat T."/>
            <person name="Smidak R."/>
            <person name="Sarate P."/>
            <person name="Gangsoo J."/>
            <person name="Sialana F."/>
            <person name="Bilban M."/>
            <person name="Lubec G."/>
        </authorList>
    </citation>
    <scope>NUCLEOTIDE SEQUENCE</scope>
    <source>
        <tissue evidence="2">Skin</tissue>
    </source>
</reference>
<feature type="region of interest" description="Disordered" evidence="1">
    <location>
        <begin position="32"/>
        <end position="105"/>
    </location>
</feature>
<name>A0A0B6ZMV0_9EUPU</name>
<feature type="non-terminal residue" evidence="2">
    <location>
        <position position="1"/>
    </location>
</feature>
<protein>
    <submittedName>
        <fullName evidence="2">Uncharacterized protein</fullName>
    </submittedName>
</protein>